<comment type="caution">
    <text evidence="1">The sequence shown here is derived from an EMBL/GenBank/DDBJ whole genome shotgun (WGS) entry which is preliminary data.</text>
</comment>
<protein>
    <submittedName>
        <fullName evidence="1">Uncharacterized protein</fullName>
    </submittedName>
</protein>
<reference evidence="1" key="2">
    <citation type="submission" date="2022-01" db="EMBL/GenBank/DDBJ databases">
        <authorList>
            <person name="Yamashiro T."/>
            <person name="Shiraishi A."/>
            <person name="Satake H."/>
            <person name="Nakayama K."/>
        </authorList>
    </citation>
    <scope>NUCLEOTIDE SEQUENCE</scope>
</reference>
<dbReference type="EMBL" id="BQNB010009368">
    <property type="protein sequence ID" value="GJS62551.1"/>
    <property type="molecule type" value="Genomic_DNA"/>
</dbReference>
<accession>A0ABQ4XCL6</accession>
<name>A0ABQ4XCL6_9ASTR</name>
<dbReference type="Proteomes" id="UP001151760">
    <property type="component" value="Unassembled WGS sequence"/>
</dbReference>
<organism evidence="1 2">
    <name type="scientific">Tanacetum coccineum</name>
    <dbReference type="NCBI Taxonomy" id="301880"/>
    <lineage>
        <taxon>Eukaryota</taxon>
        <taxon>Viridiplantae</taxon>
        <taxon>Streptophyta</taxon>
        <taxon>Embryophyta</taxon>
        <taxon>Tracheophyta</taxon>
        <taxon>Spermatophyta</taxon>
        <taxon>Magnoliopsida</taxon>
        <taxon>eudicotyledons</taxon>
        <taxon>Gunneridae</taxon>
        <taxon>Pentapetalae</taxon>
        <taxon>asterids</taxon>
        <taxon>campanulids</taxon>
        <taxon>Asterales</taxon>
        <taxon>Asteraceae</taxon>
        <taxon>Asteroideae</taxon>
        <taxon>Anthemideae</taxon>
        <taxon>Anthemidinae</taxon>
        <taxon>Tanacetum</taxon>
    </lineage>
</organism>
<evidence type="ECO:0000313" key="1">
    <source>
        <dbReference type="EMBL" id="GJS62551.1"/>
    </source>
</evidence>
<sequence length="110" mass="12681">MYDMAESHCSVDLFFPHKPQKLTDYYLKNLCLEGSDEGVMGWAEEYARLRCLSSTPLRTRPFKEEKGGCYETVVSKKRKADVSKERKVDVSNKNIVAISKNRKAVDKEKE</sequence>
<gene>
    <name evidence="1" type="ORF">Tco_0657335</name>
</gene>
<keyword evidence="2" id="KW-1185">Reference proteome</keyword>
<proteinExistence type="predicted"/>
<evidence type="ECO:0000313" key="2">
    <source>
        <dbReference type="Proteomes" id="UP001151760"/>
    </source>
</evidence>
<reference evidence="1" key="1">
    <citation type="journal article" date="2022" name="Int. J. Mol. Sci.">
        <title>Draft Genome of Tanacetum Coccineum: Genomic Comparison of Closely Related Tanacetum-Family Plants.</title>
        <authorList>
            <person name="Yamashiro T."/>
            <person name="Shiraishi A."/>
            <person name="Nakayama K."/>
            <person name="Satake H."/>
        </authorList>
    </citation>
    <scope>NUCLEOTIDE SEQUENCE</scope>
</reference>